<evidence type="ECO:0000256" key="3">
    <source>
        <dbReference type="ARBA" id="ARBA00023163"/>
    </source>
</evidence>
<keyword evidence="3" id="KW-0804">Transcription</keyword>
<protein>
    <submittedName>
        <fullName evidence="6">DNA-binding IclR family transcriptional regulator</fullName>
    </submittedName>
</protein>
<dbReference type="SUPFAM" id="SSF46785">
    <property type="entry name" value="Winged helix' DNA-binding domain"/>
    <property type="match status" value="1"/>
</dbReference>
<evidence type="ECO:0000313" key="6">
    <source>
        <dbReference type="EMBL" id="MBB4023604.1"/>
    </source>
</evidence>
<dbReference type="InterPro" id="IPR005471">
    <property type="entry name" value="Tscrpt_reg_IclR_N"/>
</dbReference>
<dbReference type="GO" id="GO:0003700">
    <property type="term" value="F:DNA-binding transcription factor activity"/>
    <property type="evidence" value="ECO:0007669"/>
    <property type="project" value="TreeGrafter"/>
</dbReference>
<keyword evidence="2 6" id="KW-0238">DNA-binding</keyword>
<proteinExistence type="predicted"/>
<evidence type="ECO:0000313" key="7">
    <source>
        <dbReference type="Proteomes" id="UP000585681"/>
    </source>
</evidence>
<dbReference type="EMBL" id="JACIEQ010000007">
    <property type="protein sequence ID" value="MBB4023604.1"/>
    <property type="molecule type" value="Genomic_DNA"/>
</dbReference>
<dbReference type="InterPro" id="IPR036388">
    <property type="entry name" value="WH-like_DNA-bd_sf"/>
</dbReference>
<dbReference type="InterPro" id="IPR036390">
    <property type="entry name" value="WH_DNA-bd_sf"/>
</dbReference>
<feature type="domain" description="IclR-ED" evidence="5">
    <location>
        <begin position="87"/>
        <end position="267"/>
    </location>
</feature>
<organism evidence="6 7">
    <name type="scientific">Actibacterium naphthalenivorans</name>
    <dbReference type="NCBI Taxonomy" id="1614693"/>
    <lineage>
        <taxon>Bacteria</taxon>
        <taxon>Pseudomonadati</taxon>
        <taxon>Pseudomonadota</taxon>
        <taxon>Alphaproteobacteria</taxon>
        <taxon>Rhodobacterales</taxon>
        <taxon>Roseobacteraceae</taxon>
        <taxon>Actibacterium</taxon>
    </lineage>
</organism>
<keyword evidence="1" id="KW-0805">Transcription regulation</keyword>
<dbReference type="RefSeq" id="WP_054540654.1">
    <property type="nucleotide sequence ID" value="NZ_JACIEQ010000007.1"/>
</dbReference>
<dbReference type="PANTHER" id="PTHR30136">
    <property type="entry name" value="HELIX-TURN-HELIX TRANSCRIPTIONAL REGULATOR, ICLR FAMILY"/>
    <property type="match status" value="1"/>
</dbReference>
<reference evidence="6" key="1">
    <citation type="submission" date="2020-08" db="EMBL/GenBank/DDBJ databases">
        <title>Genomic Encyclopedia of Type Strains, Phase IV (KMG-IV): sequencing the most valuable type-strain genomes for metagenomic binning, comparative biology and taxonomic classification.</title>
        <authorList>
            <person name="Goeker M."/>
        </authorList>
    </citation>
    <scope>NUCLEOTIDE SEQUENCE [LARGE SCALE GENOMIC DNA]</scope>
    <source>
        <strain evidence="6">DSM 105040</strain>
    </source>
</reference>
<dbReference type="Proteomes" id="UP000585681">
    <property type="component" value="Unassembled WGS sequence"/>
</dbReference>
<evidence type="ECO:0000259" key="5">
    <source>
        <dbReference type="PROSITE" id="PS51078"/>
    </source>
</evidence>
<keyword evidence="7" id="KW-1185">Reference proteome</keyword>
<dbReference type="SMART" id="SM00346">
    <property type="entry name" value="HTH_ICLR"/>
    <property type="match status" value="1"/>
</dbReference>
<dbReference type="Gene3D" id="3.30.450.40">
    <property type="match status" value="1"/>
</dbReference>
<dbReference type="Gene3D" id="1.10.10.10">
    <property type="entry name" value="Winged helix-like DNA-binding domain superfamily/Winged helix DNA-binding domain"/>
    <property type="match status" value="1"/>
</dbReference>
<name>A0A840CC17_9RHOB</name>
<dbReference type="PANTHER" id="PTHR30136:SF24">
    <property type="entry name" value="HTH-TYPE TRANSCRIPTIONAL REPRESSOR ALLR"/>
    <property type="match status" value="1"/>
</dbReference>
<dbReference type="GO" id="GO:0045892">
    <property type="term" value="P:negative regulation of DNA-templated transcription"/>
    <property type="evidence" value="ECO:0007669"/>
    <property type="project" value="TreeGrafter"/>
</dbReference>
<evidence type="ECO:0000259" key="4">
    <source>
        <dbReference type="PROSITE" id="PS51077"/>
    </source>
</evidence>
<dbReference type="SUPFAM" id="SSF55781">
    <property type="entry name" value="GAF domain-like"/>
    <property type="match status" value="1"/>
</dbReference>
<evidence type="ECO:0000256" key="2">
    <source>
        <dbReference type="ARBA" id="ARBA00023125"/>
    </source>
</evidence>
<dbReference type="Pfam" id="PF09339">
    <property type="entry name" value="HTH_IclR"/>
    <property type="match status" value="1"/>
</dbReference>
<dbReference type="PROSITE" id="PS51078">
    <property type="entry name" value="ICLR_ED"/>
    <property type="match status" value="1"/>
</dbReference>
<sequence>MKEVQGIVGEEKANETTRGAQKFVGAVENAISILRFLSHDHAASGVARIARETGINVSTTFNILRTLANEGLISMNPATKEYRPGLGLLEFSIPLLGTNQIDLLHPVLEQLSVGHRALIGLWKVTPHDRIVLVDRVVEGKTVRVDMALGSRLPALAGAVGRCIAATRRLPKSELQRRFNSLRWQNAPTFEEYAADVERAQLTGYAFDHGNLFQGLDIAAAVIVDHEGRARFGISGIAIMGQMTKTELDALARELRDTTNRVSANLYGTHEDPRVTDA</sequence>
<dbReference type="GO" id="GO:0003677">
    <property type="term" value="F:DNA binding"/>
    <property type="evidence" value="ECO:0007669"/>
    <property type="project" value="UniProtKB-KW"/>
</dbReference>
<dbReference type="PROSITE" id="PS51077">
    <property type="entry name" value="HTH_ICLR"/>
    <property type="match status" value="1"/>
</dbReference>
<dbReference type="InterPro" id="IPR029016">
    <property type="entry name" value="GAF-like_dom_sf"/>
</dbReference>
<dbReference type="Pfam" id="PF01614">
    <property type="entry name" value="IclR_C"/>
    <property type="match status" value="1"/>
</dbReference>
<dbReference type="AlphaFoldDB" id="A0A840CC17"/>
<comment type="caution">
    <text evidence="6">The sequence shown here is derived from an EMBL/GenBank/DDBJ whole genome shotgun (WGS) entry which is preliminary data.</text>
</comment>
<accession>A0A840CC17</accession>
<feature type="domain" description="HTH iclR-type" evidence="4">
    <location>
        <begin position="24"/>
        <end position="86"/>
    </location>
</feature>
<dbReference type="InterPro" id="IPR014757">
    <property type="entry name" value="Tscrpt_reg_IclR_C"/>
</dbReference>
<evidence type="ECO:0000256" key="1">
    <source>
        <dbReference type="ARBA" id="ARBA00023015"/>
    </source>
</evidence>
<dbReference type="InterPro" id="IPR050707">
    <property type="entry name" value="HTH_MetabolicPath_Reg"/>
</dbReference>
<gene>
    <name evidence="6" type="ORF">GGR17_003440</name>
</gene>